<keyword evidence="4" id="KW-1185">Reference proteome</keyword>
<keyword evidence="3" id="KW-0645">Protease</keyword>
<evidence type="ECO:0000256" key="2">
    <source>
        <dbReference type="ARBA" id="ARBA00022801"/>
    </source>
</evidence>
<accession>A0ABS2N5N3</accession>
<dbReference type="NCBIfam" id="TIGR00666">
    <property type="entry name" value="PBP4"/>
    <property type="match status" value="1"/>
</dbReference>
<gene>
    <name evidence="3" type="ORF">JOC48_003986</name>
</gene>
<organism evidence="3 4">
    <name type="scientific">Aquibacillus albus</name>
    <dbReference type="NCBI Taxonomy" id="1168171"/>
    <lineage>
        <taxon>Bacteria</taxon>
        <taxon>Bacillati</taxon>
        <taxon>Bacillota</taxon>
        <taxon>Bacilli</taxon>
        <taxon>Bacillales</taxon>
        <taxon>Bacillaceae</taxon>
        <taxon>Aquibacillus</taxon>
    </lineage>
</organism>
<protein>
    <submittedName>
        <fullName evidence="3">D-alanyl-D-alanine carboxypeptidase/D-alanyl-D-alanine-endopeptidase (Penicillin-binding protein 4)</fullName>
        <ecNumber evidence="3">3.4.16.4</ecNumber>
        <ecNumber evidence="3">3.4.21.-</ecNumber>
    </submittedName>
</protein>
<evidence type="ECO:0000313" key="3">
    <source>
        <dbReference type="EMBL" id="MBM7573423.1"/>
    </source>
</evidence>
<dbReference type="EC" id="3.4.16.4" evidence="3"/>
<comment type="caution">
    <text evidence="3">The sequence shown here is derived from an EMBL/GenBank/DDBJ whole genome shotgun (WGS) entry which is preliminary data.</text>
</comment>
<comment type="similarity">
    <text evidence="1">Belongs to the peptidase S13 family.</text>
</comment>
<dbReference type="PANTHER" id="PTHR30023:SF0">
    <property type="entry name" value="PENICILLIN-SENSITIVE CARBOXYPEPTIDASE A"/>
    <property type="match status" value="1"/>
</dbReference>
<evidence type="ECO:0000256" key="1">
    <source>
        <dbReference type="ARBA" id="ARBA00006096"/>
    </source>
</evidence>
<dbReference type="InterPro" id="IPR012338">
    <property type="entry name" value="Beta-lactam/transpept-like"/>
</dbReference>
<proteinExistence type="inferred from homology"/>
<keyword evidence="2 3" id="KW-0378">Hydrolase</keyword>
<dbReference type="PRINTS" id="PR00922">
    <property type="entry name" value="DADACBPTASE3"/>
</dbReference>
<dbReference type="Proteomes" id="UP001296943">
    <property type="component" value="Unassembled WGS sequence"/>
</dbReference>
<dbReference type="Gene3D" id="3.40.710.10">
    <property type="entry name" value="DD-peptidase/beta-lactamase superfamily"/>
    <property type="match status" value="2"/>
</dbReference>
<name>A0ABS2N5N3_9BACI</name>
<dbReference type="SUPFAM" id="SSF56601">
    <property type="entry name" value="beta-lactamase/transpeptidase-like"/>
    <property type="match status" value="1"/>
</dbReference>
<dbReference type="Pfam" id="PF02113">
    <property type="entry name" value="Peptidase_S13"/>
    <property type="match status" value="1"/>
</dbReference>
<dbReference type="InterPro" id="IPR000667">
    <property type="entry name" value="Peptidase_S13"/>
</dbReference>
<dbReference type="GO" id="GO:0009002">
    <property type="term" value="F:serine-type D-Ala-D-Ala carboxypeptidase activity"/>
    <property type="evidence" value="ECO:0007669"/>
    <property type="project" value="UniProtKB-EC"/>
</dbReference>
<sequence length="462" mass="51317">MPNENPLAYQIDQLIKNSSVTDGSAVGISIRSAKTGELIYEHGGNQRLRPASNMKLLTAAAALSILGENYRFSTELVTDGKISGNIIEGNLYLKGSGDPTLLPSNMEDFAKTLHDKGITNVDGNVIADDTWYDDVRYSPDLIWSDEHTYYGAQISALSISPDFDYDAGTAIIHVAPSSVGKKPRVTVEPANNYLSILNNSRTIDEDDEEELNIYREHGKNVIKIEGTIAVDNPGEREWISVWDPTAYAFHMFQRALGQQAISWSGEIKQSGAPENTQVLHTHESMPLSQLIIPFMKLSNNTHAEVLIKELGKVIKDKGSWDAGLDVLKSEVVKLGISTEHSVIRDGSGISHINLLRANDITNLLYSVQNEPWFHAFRDALPVAGEEDRKIGGTLRYRMKDLMIEGRVKAKTGTISTVSSLSGYIEREDKENIIFSFLINNVVDEDKAKELEDKLVFLLVEYY</sequence>
<dbReference type="PANTHER" id="PTHR30023">
    <property type="entry name" value="D-ALANYL-D-ALANINE CARBOXYPEPTIDASE"/>
    <property type="match status" value="1"/>
</dbReference>
<keyword evidence="3" id="KW-0121">Carboxypeptidase</keyword>
<dbReference type="EMBL" id="JAFBDR010000032">
    <property type="protein sequence ID" value="MBM7573423.1"/>
    <property type="molecule type" value="Genomic_DNA"/>
</dbReference>
<reference evidence="3 4" key="1">
    <citation type="submission" date="2021-01" db="EMBL/GenBank/DDBJ databases">
        <title>Genomic Encyclopedia of Type Strains, Phase IV (KMG-IV): sequencing the most valuable type-strain genomes for metagenomic binning, comparative biology and taxonomic classification.</title>
        <authorList>
            <person name="Goeker M."/>
        </authorList>
    </citation>
    <scope>NUCLEOTIDE SEQUENCE [LARGE SCALE GENOMIC DNA]</scope>
    <source>
        <strain evidence="3 4">DSM 23711</strain>
    </source>
</reference>
<evidence type="ECO:0000313" key="4">
    <source>
        <dbReference type="Proteomes" id="UP001296943"/>
    </source>
</evidence>
<dbReference type="EC" id="3.4.21.-" evidence="3"/>
<dbReference type="Gene3D" id="3.50.80.20">
    <property type="entry name" value="D-Ala-D-Ala carboxypeptidase C, peptidase S13"/>
    <property type="match status" value="1"/>
</dbReference>